<protein>
    <submittedName>
        <fullName evidence="1">Uncharacterized protein</fullName>
    </submittedName>
</protein>
<organism evidence="1 2">
    <name type="scientific">Cylicocyclus nassatus</name>
    <name type="common">Nematode worm</name>
    <dbReference type="NCBI Taxonomy" id="53992"/>
    <lineage>
        <taxon>Eukaryota</taxon>
        <taxon>Metazoa</taxon>
        <taxon>Ecdysozoa</taxon>
        <taxon>Nematoda</taxon>
        <taxon>Chromadorea</taxon>
        <taxon>Rhabditida</taxon>
        <taxon>Rhabditina</taxon>
        <taxon>Rhabditomorpha</taxon>
        <taxon>Strongyloidea</taxon>
        <taxon>Strongylidae</taxon>
        <taxon>Cylicocyclus</taxon>
    </lineage>
</organism>
<name>A0AA36MAG7_CYLNA</name>
<dbReference type="EMBL" id="CATQJL010000316">
    <property type="protein sequence ID" value="CAJ0604746.1"/>
    <property type="molecule type" value="Genomic_DNA"/>
</dbReference>
<keyword evidence="2" id="KW-1185">Reference proteome</keyword>
<dbReference type="InterPro" id="IPR016187">
    <property type="entry name" value="CTDL_fold"/>
</dbReference>
<accession>A0AA36MAG7</accession>
<comment type="caution">
    <text evidence="1">The sequence shown here is derived from an EMBL/GenBank/DDBJ whole genome shotgun (WGS) entry which is preliminary data.</text>
</comment>
<dbReference type="AlphaFoldDB" id="A0AA36MAG7"/>
<reference evidence="1" key="1">
    <citation type="submission" date="2023-07" db="EMBL/GenBank/DDBJ databases">
        <authorList>
            <consortium name="CYATHOMIX"/>
        </authorList>
    </citation>
    <scope>NUCLEOTIDE SEQUENCE</scope>
    <source>
        <strain evidence="1">N/A</strain>
    </source>
</reference>
<dbReference type="SUPFAM" id="SSF56436">
    <property type="entry name" value="C-type lectin-like"/>
    <property type="match status" value="1"/>
</dbReference>
<proteinExistence type="predicted"/>
<gene>
    <name evidence="1" type="ORF">CYNAS_LOCUS16729</name>
</gene>
<sequence>MAPASELLEDFRKWNKGHPSLDDDKYCVLTAQSSTEFELGWQNEVCNLCSAGNYVCQMNACDTDNYCPPD</sequence>
<dbReference type="Proteomes" id="UP001176961">
    <property type="component" value="Unassembled WGS sequence"/>
</dbReference>
<evidence type="ECO:0000313" key="2">
    <source>
        <dbReference type="Proteomes" id="UP001176961"/>
    </source>
</evidence>
<evidence type="ECO:0000313" key="1">
    <source>
        <dbReference type="EMBL" id="CAJ0604746.1"/>
    </source>
</evidence>